<dbReference type="CDD" id="cd04904">
    <property type="entry name" value="ACT_AAAH"/>
    <property type="match status" value="1"/>
</dbReference>
<dbReference type="GO" id="GO:0042416">
    <property type="term" value="P:dopamine biosynthetic process"/>
    <property type="evidence" value="ECO:0007669"/>
    <property type="project" value="UniProtKB-ARBA"/>
</dbReference>
<gene>
    <name evidence="15" type="ORF">O3G_MSEX002512</name>
</gene>
<reference evidence="15" key="1">
    <citation type="journal article" date="2016" name="Insect Biochem. Mol. Biol.">
        <title>Multifaceted biological insights from a draft genome sequence of the tobacco hornworm moth, Manduca sexta.</title>
        <authorList>
            <person name="Kanost M.R."/>
            <person name="Arrese E.L."/>
            <person name="Cao X."/>
            <person name="Chen Y.R."/>
            <person name="Chellapilla S."/>
            <person name="Goldsmith M.R."/>
            <person name="Grosse-Wilde E."/>
            <person name="Heckel D.G."/>
            <person name="Herndon N."/>
            <person name="Jiang H."/>
            <person name="Papanicolaou A."/>
            <person name="Qu J."/>
            <person name="Soulages J.L."/>
            <person name="Vogel H."/>
            <person name="Walters J."/>
            <person name="Waterhouse R.M."/>
            <person name="Ahn S.J."/>
            <person name="Almeida F.C."/>
            <person name="An C."/>
            <person name="Aqrawi P."/>
            <person name="Bretschneider A."/>
            <person name="Bryant W.B."/>
            <person name="Bucks S."/>
            <person name="Chao H."/>
            <person name="Chevignon G."/>
            <person name="Christen J.M."/>
            <person name="Clarke D.F."/>
            <person name="Dittmer N.T."/>
            <person name="Ferguson L.C.F."/>
            <person name="Garavelou S."/>
            <person name="Gordon K.H.J."/>
            <person name="Gunaratna R.T."/>
            <person name="Han Y."/>
            <person name="Hauser F."/>
            <person name="He Y."/>
            <person name="Heidel-Fischer H."/>
            <person name="Hirsh A."/>
            <person name="Hu Y."/>
            <person name="Jiang H."/>
            <person name="Kalra D."/>
            <person name="Klinner C."/>
            <person name="Konig C."/>
            <person name="Kovar C."/>
            <person name="Kroll A.R."/>
            <person name="Kuwar S.S."/>
            <person name="Lee S.L."/>
            <person name="Lehman R."/>
            <person name="Li K."/>
            <person name="Li Z."/>
            <person name="Liang H."/>
            <person name="Lovelace S."/>
            <person name="Lu Z."/>
            <person name="Mansfield J.H."/>
            <person name="McCulloch K.J."/>
            <person name="Mathew T."/>
            <person name="Morton B."/>
            <person name="Muzny D.M."/>
            <person name="Neunemann D."/>
            <person name="Ongeri F."/>
            <person name="Pauchet Y."/>
            <person name="Pu L.L."/>
            <person name="Pyrousis I."/>
            <person name="Rao X.J."/>
            <person name="Redding A."/>
            <person name="Roesel C."/>
            <person name="Sanchez-Gracia A."/>
            <person name="Schaack S."/>
            <person name="Shukla A."/>
            <person name="Tetreau G."/>
            <person name="Wang Y."/>
            <person name="Xiong G.H."/>
            <person name="Traut W."/>
            <person name="Walsh T.K."/>
            <person name="Worley K.C."/>
            <person name="Wu D."/>
            <person name="Wu W."/>
            <person name="Wu Y.Q."/>
            <person name="Zhang X."/>
            <person name="Zou Z."/>
            <person name="Zucker H."/>
            <person name="Briscoe A.D."/>
            <person name="Burmester T."/>
            <person name="Clem R.J."/>
            <person name="Feyereisen R."/>
            <person name="Grimmelikhuijzen C.J.P."/>
            <person name="Hamodrakas S.J."/>
            <person name="Hansson B.S."/>
            <person name="Huguet E."/>
            <person name="Jermiin L.S."/>
            <person name="Lan Q."/>
            <person name="Lehman H.K."/>
            <person name="Lorenzen M."/>
            <person name="Merzendorfer H."/>
            <person name="Michalopoulos I."/>
            <person name="Morton D.B."/>
            <person name="Muthukrishnan S."/>
            <person name="Oakeshott J.G."/>
            <person name="Palmer W."/>
            <person name="Park Y."/>
            <person name="Passarelli A.L."/>
            <person name="Rozas J."/>
            <person name="Schwartz L.M."/>
            <person name="Smith W."/>
            <person name="Southgate A."/>
            <person name="Vilcinskas A."/>
            <person name="Vogt R."/>
            <person name="Wang P."/>
            <person name="Werren J."/>
            <person name="Yu X.Q."/>
            <person name="Zhou J.J."/>
            <person name="Brown S.J."/>
            <person name="Scherer S.E."/>
            <person name="Richards S."/>
            <person name="Blissard G.W."/>
        </authorList>
    </citation>
    <scope>NUCLEOTIDE SEQUENCE</scope>
</reference>
<feature type="binding site" evidence="12">
    <location>
        <position position="360"/>
    </location>
    <ligand>
        <name>Fe cation</name>
        <dbReference type="ChEBI" id="CHEBI:24875"/>
    </ligand>
</feature>
<dbReference type="InterPro" id="IPR005961">
    <property type="entry name" value="Phe-4-hydroxylase_tetra"/>
</dbReference>
<keyword evidence="7" id="KW-0560">Oxidoreductase</keyword>
<dbReference type="NCBIfam" id="TIGR01268">
    <property type="entry name" value="Phe4hydrox_tetr"/>
    <property type="match status" value="1"/>
</dbReference>
<dbReference type="CDD" id="cd03347">
    <property type="entry name" value="eu_PheOH"/>
    <property type="match status" value="1"/>
</dbReference>
<feature type="binding site" evidence="12">
    <location>
        <position position="405"/>
    </location>
    <ligand>
        <name>Fe cation</name>
        <dbReference type="ChEBI" id="CHEBI:24875"/>
    </ligand>
</feature>
<feature type="domain" description="Biopterin-dependent aromatic amino acid hydroxylase family profile" evidence="13">
    <location>
        <begin position="181"/>
        <end position="526"/>
    </location>
</feature>
<dbReference type="InterPro" id="IPR019774">
    <property type="entry name" value="Aromatic-AA_hydroxylase_C"/>
</dbReference>
<evidence type="ECO:0000256" key="1">
    <source>
        <dbReference type="ARBA" id="ARBA00001060"/>
    </source>
</evidence>
<dbReference type="GO" id="GO:0005506">
    <property type="term" value="F:iron ion binding"/>
    <property type="evidence" value="ECO:0007669"/>
    <property type="project" value="InterPro"/>
</dbReference>
<evidence type="ECO:0000256" key="8">
    <source>
        <dbReference type="ARBA" id="ARBA00023004"/>
    </source>
</evidence>
<evidence type="ECO:0000256" key="12">
    <source>
        <dbReference type="PIRSR" id="PIRSR601273-2"/>
    </source>
</evidence>
<dbReference type="InterPro" id="IPR002912">
    <property type="entry name" value="ACT_dom"/>
</dbReference>
<dbReference type="InterPro" id="IPR041912">
    <property type="entry name" value="Euk_PheOH_cat"/>
</dbReference>
<dbReference type="PROSITE" id="PS51671">
    <property type="entry name" value="ACT"/>
    <property type="match status" value="1"/>
</dbReference>
<sequence>MHYQVTINRHHIRVYFHIGAARSRAAHKTGAGAEAVCLPASLAGLGRRDSCSTLLAPLPSAALTQETTLMMEIQNQSAQQNVSSSPPDKPKLMQGGNYIREGRDSTKSTWLLFSPATPDEAGALAKFLSIFSSHGVNLSHIESRSSARRPGYEFMVECEHGAGDFGAAIEDLKTNVGYLNIISRNYKDNRSAVPWFPRRIRDLDRFANQILSYGAELDSDHPGFTDPEYRARRKYFADIAYNYKHGQPLPHVDYTPEEIATWGVVFRKLVELYPTHACKEHNHVFPLLIENCGYREDNIPQLEDVSNFLKDCTGFTLRPVAGLLSSRDFLAGLAFRVFHSTQYIRHHSRPLYTPEPDVCHELLGHAPLFADPAFAQFSQEIGLASLGAPDDYIEKLATCFWFTVEFGLCRQDGNLKAFGAGLLSSFGELQYCLSDQPELRPFEPEVTGATKYPITEYQPVYFVANSFEDAKEKMIKFAQTIPRDFGVRYNPYTQSIDILDSSRQMKDLLREVHQEMDLLLNAMEKL</sequence>
<evidence type="ECO:0000256" key="10">
    <source>
        <dbReference type="ARBA" id="ARBA00023232"/>
    </source>
</evidence>
<keyword evidence="9" id="KW-0503">Monooxygenase</keyword>
<keyword evidence="10" id="KW-0585">Phenylalanine catabolism</keyword>
<feature type="binding site" evidence="12">
    <location>
        <position position="365"/>
    </location>
    <ligand>
        <name>Fe cation</name>
        <dbReference type="ChEBI" id="CHEBI:24875"/>
    </ligand>
</feature>
<proteinExistence type="inferred from homology"/>
<protein>
    <recommendedName>
        <fullName evidence="5">phenylalanine 4-monooxygenase</fullName>
        <ecNumber evidence="5">1.14.16.1</ecNumber>
    </recommendedName>
    <alternativeName>
        <fullName evidence="11">Phe-4-monooxygenase</fullName>
    </alternativeName>
</protein>
<dbReference type="InterPro" id="IPR019773">
    <property type="entry name" value="Tyrosine_3-monooxygenase-like"/>
</dbReference>
<keyword evidence="6 12" id="KW-0479">Metal-binding</keyword>
<comment type="similarity">
    <text evidence="4">Belongs to the biopterin-dependent aromatic amino acid hydroxylase family.</text>
</comment>
<comment type="cofactor">
    <cofactor evidence="2 12">
        <name>Fe(2+)</name>
        <dbReference type="ChEBI" id="CHEBI:29033"/>
    </cofactor>
</comment>
<dbReference type="FunFam" id="1.10.800.10:FF:000004">
    <property type="entry name" value="Tyrosine 3-monooxygenase"/>
    <property type="match status" value="1"/>
</dbReference>
<reference evidence="15" key="2">
    <citation type="submission" date="2020-12" db="EMBL/GenBank/DDBJ databases">
        <authorList>
            <person name="Kanost M."/>
        </authorList>
    </citation>
    <scope>NUCLEOTIDE SEQUENCE</scope>
</reference>
<feature type="domain" description="ACT" evidence="14">
    <location>
        <begin position="112"/>
        <end position="184"/>
    </location>
</feature>
<dbReference type="Pfam" id="PF01842">
    <property type="entry name" value="ACT"/>
    <property type="match status" value="1"/>
</dbReference>
<dbReference type="PANTHER" id="PTHR11473:SF24">
    <property type="entry name" value="PHENYLALANINE-4-HYDROXYLASE"/>
    <property type="match status" value="1"/>
</dbReference>
<comment type="caution">
    <text evidence="15">The sequence shown here is derived from an EMBL/GenBank/DDBJ whole genome shotgun (WGS) entry which is preliminary data.</text>
</comment>
<dbReference type="InterPro" id="IPR001273">
    <property type="entry name" value="ArAA_hydroxylase"/>
</dbReference>
<dbReference type="GO" id="GO:0006559">
    <property type="term" value="P:L-phenylalanine catabolic process"/>
    <property type="evidence" value="ECO:0007669"/>
    <property type="project" value="UniProtKB-KW"/>
</dbReference>
<evidence type="ECO:0000313" key="16">
    <source>
        <dbReference type="Proteomes" id="UP000791440"/>
    </source>
</evidence>
<keyword evidence="16" id="KW-1185">Reference proteome</keyword>
<evidence type="ECO:0000256" key="11">
    <source>
        <dbReference type="ARBA" id="ARBA00029922"/>
    </source>
</evidence>
<evidence type="ECO:0000256" key="9">
    <source>
        <dbReference type="ARBA" id="ARBA00023033"/>
    </source>
</evidence>
<evidence type="ECO:0000256" key="6">
    <source>
        <dbReference type="ARBA" id="ARBA00022723"/>
    </source>
</evidence>
<evidence type="ECO:0000256" key="4">
    <source>
        <dbReference type="ARBA" id="ARBA00009712"/>
    </source>
</evidence>
<evidence type="ECO:0000256" key="5">
    <source>
        <dbReference type="ARBA" id="ARBA00011995"/>
    </source>
</evidence>
<dbReference type="Pfam" id="PF00351">
    <property type="entry name" value="Biopterin_H"/>
    <property type="match status" value="1"/>
</dbReference>
<dbReference type="GO" id="GO:0004505">
    <property type="term" value="F:phenylalanine 4-monooxygenase activity"/>
    <property type="evidence" value="ECO:0007669"/>
    <property type="project" value="UniProtKB-EC"/>
</dbReference>
<evidence type="ECO:0000259" key="13">
    <source>
        <dbReference type="PROSITE" id="PS51410"/>
    </source>
</evidence>
<organism evidence="15 16">
    <name type="scientific">Manduca sexta</name>
    <name type="common">Tobacco hawkmoth</name>
    <name type="synonym">Tobacco hornworm</name>
    <dbReference type="NCBI Taxonomy" id="7130"/>
    <lineage>
        <taxon>Eukaryota</taxon>
        <taxon>Metazoa</taxon>
        <taxon>Ecdysozoa</taxon>
        <taxon>Arthropoda</taxon>
        <taxon>Hexapoda</taxon>
        <taxon>Insecta</taxon>
        <taxon>Pterygota</taxon>
        <taxon>Neoptera</taxon>
        <taxon>Endopterygota</taxon>
        <taxon>Lepidoptera</taxon>
        <taxon>Glossata</taxon>
        <taxon>Ditrysia</taxon>
        <taxon>Bombycoidea</taxon>
        <taxon>Sphingidae</taxon>
        <taxon>Sphinginae</taxon>
        <taxon>Sphingini</taxon>
        <taxon>Manduca</taxon>
    </lineage>
</organism>
<keyword evidence="8 12" id="KW-0408">Iron</keyword>
<evidence type="ECO:0000256" key="3">
    <source>
        <dbReference type="ARBA" id="ARBA00005088"/>
    </source>
</evidence>
<comment type="catalytic activity">
    <reaction evidence="1">
        <text>(6R)-L-erythro-5,6,7,8-tetrahydrobiopterin + L-phenylalanine + O2 = (4aS,6R)-4a-hydroxy-L-erythro-5,6,7,8-tetrahydrobiopterin + L-tyrosine</text>
        <dbReference type="Rhea" id="RHEA:20273"/>
        <dbReference type="ChEBI" id="CHEBI:15379"/>
        <dbReference type="ChEBI" id="CHEBI:15642"/>
        <dbReference type="ChEBI" id="CHEBI:58095"/>
        <dbReference type="ChEBI" id="CHEBI:58315"/>
        <dbReference type="ChEBI" id="CHEBI:59560"/>
        <dbReference type="EC" id="1.14.16.1"/>
    </reaction>
</comment>
<dbReference type="GO" id="GO:0048066">
    <property type="term" value="P:developmental pigmentation"/>
    <property type="evidence" value="ECO:0007669"/>
    <property type="project" value="UniProtKB-ARBA"/>
</dbReference>
<dbReference type="PIRSF" id="PIRSF000336">
    <property type="entry name" value="TH"/>
    <property type="match status" value="1"/>
</dbReference>
<dbReference type="PANTHER" id="PTHR11473">
    <property type="entry name" value="AROMATIC AMINO ACID HYDROXYLASE"/>
    <property type="match status" value="1"/>
</dbReference>
<evidence type="ECO:0000259" key="14">
    <source>
        <dbReference type="PROSITE" id="PS51671"/>
    </source>
</evidence>
<dbReference type="AlphaFoldDB" id="A0A921YNQ7"/>
<evidence type="ECO:0000256" key="2">
    <source>
        <dbReference type="ARBA" id="ARBA00001954"/>
    </source>
</evidence>
<name>A0A921YNQ7_MANSE</name>
<dbReference type="EMBL" id="JH668296">
    <property type="protein sequence ID" value="KAG6442786.1"/>
    <property type="molecule type" value="Genomic_DNA"/>
</dbReference>
<evidence type="ECO:0000256" key="7">
    <source>
        <dbReference type="ARBA" id="ARBA00023002"/>
    </source>
</evidence>
<dbReference type="Proteomes" id="UP000791440">
    <property type="component" value="Unassembled WGS sequence"/>
</dbReference>
<evidence type="ECO:0000313" key="15">
    <source>
        <dbReference type="EMBL" id="KAG6442786.1"/>
    </source>
</evidence>
<accession>A0A921YNQ7</accession>
<dbReference type="PROSITE" id="PS51410">
    <property type="entry name" value="BH4_AAA_HYDROXYL_2"/>
    <property type="match status" value="1"/>
</dbReference>
<dbReference type="EC" id="1.14.16.1" evidence="5"/>
<comment type="pathway">
    <text evidence="3">Amino-acid degradation; L-phenylalanine degradation; acetoacetate and fumarate from L-phenylalanine: step 1/6.</text>
</comment>